<dbReference type="Proteomes" id="UP000639294">
    <property type="component" value="Unassembled WGS sequence"/>
</dbReference>
<dbReference type="EMBL" id="JADLJS010000001">
    <property type="protein sequence ID" value="MBF8644003.1"/>
    <property type="molecule type" value="Genomic_DNA"/>
</dbReference>
<gene>
    <name evidence="1" type="ORF">IRZ77_00315</name>
</gene>
<name>A0ABS0FUF4_9PSED</name>
<dbReference type="RefSeq" id="WP_196172540.1">
    <property type="nucleotide sequence ID" value="NZ_JADLJR010000001.1"/>
</dbReference>
<accession>A0ABS0FUF4</accession>
<evidence type="ECO:0000313" key="2">
    <source>
        <dbReference type="Proteomes" id="UP000639294"/>
    </source>
</evidence>
<evidence type="ECO:0000313" key="1">
    <source>
        <dbReference type="EMBL" id="MBF8644003.1"/>
    </source>
</evidence>
<proteinExistence type="predicted"/>
<sequence length="256" mass="29548">MNQEQLASVNLKIGNCDFKGAADEMLAIATSLSESGCESLSDFLAGYAYDLSGKKPDSSKLSQRLKDEIERGEKNMADIDGQIDILMREIYDYFLAFEDISILQNPLLLRPMFFRSENRENFPFIKKFFDGSSDCITSENFHEVFRKQIIFYANLSMYGKKSILHVGQRKTNIAKGKYWKFVELRRQCKQKISCLDQIQELISKQITLSRELEGLSNKLMRNDEVAHFSQSEFNRDLESFMATLTTEELQLINFGE</sequence>
<comment type="caution">
    <text evidence="1">The sequence shown here is derived from an EMBL/GenBank/DDBJ whole genome shotgun (WGS) entry which is preliminary data.</text>
</comment>
<protein>
    <submittedName>
        <fullName evidence="1">Uncharacterized protein</fullName>
    </submittedName>
</protein>
<reference evidence="1 2" key="1">
    <citation type="submission" date="2020-10" db="EMBL/GenBank/DDBJ databases">
        <title>Genome sequences of Pseudomonas isolates.</title>
        <authorList>
            <person name="Wessels L."/>
            <person name="Reich F."/>
            <person name="Hammerl J."/>
        </authorList>
    </citation>
    <scope>NUCLEOTIDE SEQUENCE [LARGE SCALE GENOMIC DNA]</scope>
    <source>
        <strain evidence="1 2">20-MO00628-0</strain>
    </source>
</reference>
<organism evidence="1 2">
    <name type="scientific">Pseudomonas pudica</name>
    <dbReference type="NCBI Taxonomy" id="272772"/>
    <lineage>
        <taxon>Bacteria</taxon>
        <taxon>Pseudomonadati</taxon>
        <taxon>Pseudomonadota</taxon>
        <taxon>Gammaproteobacteria</taxon>
        <taxon>Pseudomonadales</taxon>
        <taxon>Pseudomonadaceae</taxon>
        <taxon>Pseudomonas</taxon>
    </lineage>
</organism>
<keyword evidence="2" id="KW-1185">Reference proteome</keyword>